<dbReference type="Gene3D" id="3.30.40.10">
    <property type="entry name" value="Zinc/RING finger domain, C3HC4 (zinc finger)"/>
    <property type="match status" value="1"/>
</dbReference>
<reference evidence="12" key="1">
    <citation type="submission" date="2021-02" db="EMBL/GenBank/DDBJ databases">
        <title>Comparative genomics reveals that relaxation of natural selection precedes convergent phenotypic evolution of cavefish.</title>
        <authorList>
            <person name="Peng Z."/>
        </authorList>
    </citation>
    <scope>NUCLEOTIDE SEQUENCE</scope>
    <source>
        <tissue evidence="12">Muscle</tissue>
    </source>
</reference>
<evidence type="ECO:0000259" key="10">
    <source>
        <dbReference type="PROSITE" id="PS50089"/>
    </source>
</evidence>
<keyword evidence="13" id="KW-1185">Reference proteome</keyword>
<dbReference type="GO" id="GO:0008270">
    <property type="term" value="F:zinc ion binding"/>
    <property type="evidence" value="ECO:0007669"/>
    <property type="project" value="UniProtKB-KW"/>
</dbReference>
<evidence type="ECO:0000256" key="6">
    <source>
        <dbReference type="ARBA" id="ARBA00023054"/>
    </source>
</evidence>
<feature type="domain" description="RING-type" evidence="10">
    <location>
        <begin position="21"/>
        <end position="76"/>
    </location>
</feature>
<keyword evidence="4 7" id="KW-0863">Zinc-finger</keyword>
<feature type="compositionally biased region" description="Acidic residues" evidence="9">
    <location>
        <begin position="331"/>
        <end position="342"/>
    </location>
</feature>
<keyword evidence="2" id="KW-0963">Cytoplasm</keyword>
<keyword evidence="3" id="KW-0479">Metal-binding</keyword>
<keyword evidence="6 8" id="KW-0175">Coiled coil</keyword>
<dbReference type="Gene3D" id="1.20.5.170">
    <property type="match status" value="1"/>
</dbReference>
<organism evidence="12 13">
    <name type="scientific">Triplophysa rosa</name>
    <name type="common">Cave loach</name>
    <dbReference type="NCBI Taxonomy" id="992332"/>
    <lineage>
        <taxon>Eukaryota</taxon>
        <taxon>Metazoa</taxon>
        <taxon>Chordata</taxon>
        <taxon>Craniata</taxon>
        <taxon>Vertebrata</taxon>
        <taxon>Euteleostomi</taxon>
        <taxon>Actinopterygii</taxon>
        <taxon>Neopterygii</taxon>
        <taxon>Teleostei</taxon>
        <taxon>Ostariophysi</taxon>
        <taxon>Cypriniformes</taxon>
        <taxon>Nemacheilidae</taxon>
        <taxon>Triplophysa</taxon>
    </lineage>
</organism>
<comment type="caution">
    <text evidence="12">The sequence shown here is derived from an EMBL/GenBank/DDBJ whole genome shotgun (WGS) entry which is preliminary data.</text>
</comment>
<evidence type="ECO:0000256" key="5">
    <source>
        <dbReference type="ARBA" id="ARBA00022833"/>
    </source>
</evidence>
<evidence type="ECO:0000256" key="7">
    <source>
        <dbReference type="PROSITE-ProRule" id="PRU00175"/>
    </source>
</evidence>
<evidence type="ECO:0000259" key="11">
    <source>
        <dbReference type="PROSITE" id="PS51262"/>
    </source>
</evidence>
<keyword evidence="5" id="KW-0862">Zinc</keyword>
<evidence type="ECO:0000256" key="4">
    <source>
        <dbReference type="ARBA" id="ARBA00022771"/>
    </source>
</evidence>
<evidence type="ECO:0000256" key="3">
    <source>
        <dbReference type="ARBA" id="ARBA00022723"/>
    </source>
</evidence>
<sequence length="358" mass="40641">MNFALGFKPAMGDASEKQLICHICLEIFHKPVVILQCQHNLCRKCGNYVFQASNPLWQNRGSTTVSTEGLFRCPSCCHEVVLDRHGVHGLQRNLLLENIIDIYKPESSRPLLPKTEQQQLMCDQHEDEKINIYCSPVRCPPAPCVIGLGIFWYLTIRFISILGVTIRLKIDSRDAIAFLVAGNDRVQALITQMEDICRTVKHQGYRVLLVLSGYYLKMMCNERYAILEERKRELIERIGNEQDQKLGHVRSLLRRHGDYLETSVKLVETAIQSMEEPQMASAKDVFKMITDTAKASNIERTEAGYESMAHFIIHTENVADMLRAIDFQTGDDLEDSGEEGLEDLTSPSAHPSGESDRL</sequence>
<evidence type="ECO:0000256" key="8">
    <source>
        <dbReference type="SAM" id="Coils"/>
    </source>
</evidence>
<dbReference type="FunFam" id="3.30.40.10:FF:000014">
    <property type="entry name" value="probable E3 ubiquitin-protein ligase MID2"/>
    <property type="match status" value="1"/>
</dbReference>
<evidence type="ECO:0000256" key="2">
    <source>
        <dbReference type="ARBA" id="ARBA00022490"/>
    </source>
</evidence>
<dbReference type="PANTHER" id="PTHR24103">
    <property type="entry name" value="E3 UBIQUITIN-PROTEIN LIGASE TRIM"/>
    <property type="match status" value="1"/>
</dbReference>
<dbReference type="InterPro" id="IPR017903">
    <property type="entry name" value="COS_domain"/>
</dbReference>
<dbReference type="GO" id="GO:0005737">
    <property type="term" value="C:cytoplasm"/>
    <property type="evidence" value="ECO:0007669"/>
    <property type="project" value="UniProtKB-SubCell"/>
</dbReference>
<evidence type="ECO:0000313" key="12">
    <source>
        <dbReference type="EMBL" id="KAI7799993.1"/>
    </source>
</evidence>
<dbReference type="InterPro" id="IPR027370">
    <property type="entry name" value="Znf-RING_euk"/>
</dbReference>
<evidence type="ECO:0000256" key="9">
    <source>
        <dbReference type="SAM" id="MobiDB-lite"/>
    </source>
</evidence>
<protein>
    <submittedName>
        <fullName evidence="12">Tripartite motif-containing protein 54</fullName>
    </submittedName>
</protein>
<evidence type="ECO:0000256" key="1">
    <source>
        <dbReference type="ARBA" id="ARBA00004496"/>
    </source>
</evidence>
<evidence type="ECO:0000313" key="13">
    <source>
        <dbReference type="Proteomes" id="UP001059041"/>
    </source>
</evidence>
<feature type="coiled-coil region" evidence="8">
    <location>
        <begin position="217"/>
        <end position="244"/>
    </location>
</feature>
<name>A0A9W7TJH7_TRIRA</name>
<dbReference type="AlphaFoldDB" id="A0A9W7TJH7"/>
<gene>
    <name evidence="12" type="ORF">IRJ41_020140</name>
</gene>
<dbReference type="InterPro" id="IPR001841">
    <property type="entry name" value="Znf_RING"/>
</dbReference>
<proteinExistence type="predicted"/>
<feature type="domain" description="COS" evidence="11">
    <location>
        <begin position="270"/>
        <end position="328"/>
    </location>
</feature>
<dbReference type="SMART" id="SM00184">
    <property type="entry name" value="RING"/>
    <property type="match status" value="1"/>
</dbReference>
<dbReference type="PROSITE" id="PS50089">
    <property type="entry name" value="ZF_RING_2"/>
    <property type="match status" value="1"/>
</dbReference>
<feature type="region of interest" description="Disordered" evidence="9">
    <location>
        <begin position="331"/>
        <end position="358"/>
    </location>
</feature>
<dbReference type="EMBL" id="JAFHDT010000015">
    <property type="protein sequence ID" value="KAI7799993.1"/>
    <property type="molecule type" value="Genomic_DNA"/>
</dbReference>
<dbReference type="Gene3D" id="4.10.240.20">
    <property type="match status" value="1"/>
</dbReference>
<dbReference type="InterPro" id="IPR050143">
    <property type="entry name" value="TRIM/RBCC"/>
</dbReference>
<dbReference type="SUPFAM" id="SSF57850">
    <property type="entry name" value="RING/U-box"/>
    <property type="match status" value="1"/>
</dbReference>
<comment type="subcellular location">
    <subcellularLocation>
        <location evidence="1">Cytoplasm</location>
    </subcellularLocation>
</comment>
<accession>A0A9W7TJH7</accession>
<dbReference type="Pfam" id="PF13445">
    <property type="entry name" value="zf-RING_UBOX"/>
    <property type="match status" value="1"/>
</dbReference>
<dbReference type="InterPro" id="IPR013083">
    <property type="entry name" value="Znf_RING/FYVE/PHD"/>
</dbReference>
<dbReference type="Proteomes" id="UP001059041">
    <property type="component" value="Linkage Group LG15"/>
</dbReference>
<dbReference type="PROSITE" id="PS51262">
    <property type="entry name" value="COS"/>
    <property type="match status" value="1"/>
</dbReference>